<keyword evidence="5" id="KW-1185">Reference proteome</keyword>
<dbReference type="OrthoDB" id="6419713at2759"/>
<feature type="compositionally biased region" description="Polar residues" evidence="2">
    <location>
        <begin position="580"/>
        <end position="602"/>
    </location>
</feature>
<dbReference type="Proteomes" id="UP000887013">
    <property type="component" value="Unassembled WGS sequence"/>
</dbReference>
<evidence type="ECO:0000313" key="5">
    <source>
        <dbReference type="Proteomes" id="UP000887013"/>
    </source>
</evidence>
<feature type="region of interest" description="Disordered" evidence="2">
    <location>
        <begin position="315"/>
        <end position="369"/>
    </location>
</feature>
<dbReference type="GO" id="GO:0008270">
    <property type="term" value="F:zinc ion binding"/>
    <property type="evidence" value="ECO:0007669"/>
    <property type="project" value="UniProtKB-KW"/>
</dbReference>
<comment type="caution">
    <text evidence="4">The sequence shown here is derived from an EMBL/GenBank/DDBJ whole genome shotgun (WGS) entry which is preliminary data.</text>
</comment>
<dbReference type="EMBL" id="BMAW01120200">
    <property type="protein sequence ID" value="GFT88118.1"/>
    <property type="molecule type" value="Genomic_DNA"/>
</dbReference>
<feature type="compositionally biased region" description="Polar residues" evidence="2">
    <location>
        <begin position="347"/>
        <end position="360"/>
    </location>
</feature>
<dbReference type="AlphaFoldDB" id="A0A8X6PTB8"/>
<feature type="compositionally biased region" description="Polar residues" evidence="2">
    <location>
        <begin position="327"/>
        <end position="336"/>
    </location>
</feature>
<keyword evidence="1" id="KW-0862">Zinc</keyword>
<feature type="compositionally biased region" description="Polar residues" evidence="2">
    <location>
        <begin position="284"/>
        <end position="300"/>
    </location>
</feature>
<gene>
    <name evidence="4" type="primary">AVEN_137899_1</name>
    <name evidence="4" type="ORF">NPIL_233221</name>
</gene>
<feature type="region of interest" description="Disordered" evidence="2">
    <location>
        <begin position="227"/>
        <end position="252"/>
    </location>
</feature>
<keyword evidence="1" id="KW-0479">Metal-binding</keyword>
<evidence type="ECO:0000256" key="1">
    <source>
        <dbReference type="PROSITE-ProRule" id="PRU00042"/>
    </source>
</evidence>
<keyword evidence="1" id="KW-0863">Zinc-finger</keyword>
<sequence>MCDVEDNIKLSWILVSQFVSWDFCRYMCENGQNRNLEPDVLTFLRNMVVERTEKATDDVTKHEIIARFIMEIRTIQTASKLPLIHKLSKNVIEKCPELEKFVIELLHKLEWLLETLDGDKYPEMQEEILSRITCEVNKFNAEACKSLPLPKLLQVIQTWLHLQFQAQILEVKLRNVKNVELYEKVVDCLKKEKITSEEAKIIARVLYDDKKLEKIVLNIDAQTEADSQSQSLSTQSVQAPQQRSSSFQSSHLSDAMPTLIPEINPTNVTQTFSFDPNYSPPVPNNQKQKISLDESFNPSSPEELMEPVEHYKGTEATPNLGILNPTRPCSSESSGSKPKAQERATHEQISSINPRCSSDSDSSDLAPVTRLSKKKSRWKKFLKELDCEEDISDEEDVSMIKKHEKLKHALCEEILIDDPVVNIENNDSDTSDCDKDPEFRFLTPTMFKSDYVEQNPAPDVILLSDFESHNSSVVTNPTYSQDSDPLFIPRHAKAAFQDHLSKSPPKKRLKPQSKSPRQVKSQIKPSVKIFKDPLTPRQMTLRRFGFAVDGASNQNPIHQNIEETKKKFKLFNNDNICTRSSSDSSLFQKNSRSKKQNSNQKFENLGNKRRCEECKKTFKTPTELKKHVFIEHTVEDLSDE</sequence>
<evidence type="ECO:0000259" key="3">
    <source>
        <dbReference type="PROSITE" id="PS50157"/>
    </source>
</evidence>
<organism evidence="4 5">
    <name type="scientific">Nephila pilipes</name>
    <name type="common">Giant wood spider</name>
    <name type="synonym">Nephila maculata</name>
    <dbReference type="NCBI Taxonomy" id="299642"/>
    <lineage>
        <taxon>Eukaryota</taxon>
        <taxon>Metazoa</taxon>
        <taxon>Ecdysozoa</taxon>
        <taxon>Arthropoda</taxon>
        <taxon>Chelicerata</taxon>
        <taxon>Arachnida</taxon>
        <taxon>Araneae</taxon>
        <taxon>Araneomorphae</taxon>
        <taxon>Entelegynae</taxon>
        <taxon>Araneoidea</taxon>
        <taxon>Nephilidae</taxon>
        <taxon>Nephila</taxon>
    </lineage>
</organism>
<dbReference type="InterPro" id="IPR013087">
    <property type="entry name" value="Znf_C2H2_type"/>
</dbReference>
<feature type="region of interest" description="Disordered" evidence="2">
    <location>
        <begin position="497"/>
        <end position="525"/>
    </location>
</feature>
<name>A0A8X6PTB8_NEPPI</name>
<feature type="compositionally biased region" description="Polar residues" evidence="2">
    <location>
        <begin position="267"/>
        <end position="276"/>
    </location>
</feature>
<accession>A0A8X6PTB8</accession>
<reference evidence="4" key="1">
    <citation type="submission" date="2020-08" db="EMBL/GenBank/DDBJ databases">
        <title>Multicomponent nature underlies the extraordinary mechanical properties of spider dragline silk.</title>
        <authorList>
            <person name="Kono N."/>
            <person name="Nakamura H."/>
            <person name="Mori M."/>
            <person name="Yoshida Y."/>
            <person name="Ohtoshi R."/>
            <person name="Malay A.D."/>
            <person name="Moran D.A.P."/>
            <person name="Tomita M."/>
            <person name="Numata K."/>
            <person name="Arakawa K."/>
        </authorList>
    </citation>
    <scope>NUCLEOTIDE SEQUENCE</scope>
</reference>
<evidence type="ECO:0000256" key="2">
    <source>
        <dbReference type="SAM" id="MobiDB-lite"/>
    </source>
</evidence>
<protein>
    <submittedName>
        <fullName evidence="4">C2H2-type domain-containing protein</fullName>
    </submittedName>
</protein>
<feature type="region of interest" description="Disordered" evidence="2">
    <location>
        <begin position="267"/>
        <end position="303"/>
    </location>
</feature>
<dbReference type="PROSITE" id="PS00028">
    <property type="entry name" value="ZINC_FINGER_C2H2_1"/>
    <property type="match status" value="1"/>
</dbReference>
<feature type="domain" description="C2H2-type" evidence="3">
    <location>
        <begin position="609"/>
        <end position="637"/>
    </location>
</feature>
<evidence type="ECO:0000313" key="4">
    <source>
        <dbReference type="EMBL" id="GFT88118.1"/>
    </source>
</evidence>
<proteinExistence type="predicted"/>
<dbReference type="PROSITE" id="PS50157">
    <property type="entry name" value="ZINC_FINGER_C2H2_2"/>
    <property type="match status" value="1"/>
</dbReference>
<feature type="region of interest" description="Disordered" evidence="2">
    <location>
        <begin position="580"/>
        <end position="604"/>
    </location>
</feature>